<name>A0A928V6J5_9GAMM</name>
<sequence>MKLVKFERGEVELPGGVVMSLSVDWSGVEPVIRYFYYRPEAGPEDILGKGTIPLNQQDKDLLAAKLKASPDAAWMLESQPADGKHTQATEAFKEASRLAKDWALDNLQ</sequence>
<accession>A0A928V6J5</accession>
<proteinExistence type="predicted"/>
<protein>
    <submittedName>
        <fullName evidence="1">Uncharacterized protein</fullName>
    </submittedName>
</protein>
<evidence type="ECO:0000313" key="2">
    <source>
        <dbReference type="Proteomes" id="UP000652567"/>
    </source>
</evidence>
<comment type="caution">
    <text evidence="1">The sequence shown here is derived from an EMBL/GenBank/DDBJ whole genome shotgun (WGS) entry which is preliminary data.</text>
</comment>
<dbReference type="Proteomes" id="UP000652567">
    <property type="component" value="Unassembled WGS sequence"/>
</dbReference>
<organism evidence="1 2">
    <name type="scientific">Cellvibrio polysaccharolyticus</name>
    <dbReference type="NCBI Taxonomy" id="2082724"/>
    <lineage>
        <taxon>Bacteria</taxon>
        <taxon>Pseudomonadati</taxon>
        <taxon>Pseudomonadota</taxon>
        <taxon>Gammaproteobacteria</taxon>
        <taxon>Cellvibrionales</taxon>
        <taxon>Cellvibrionaceae</taxon>
        <taxon>Cellvibrio</taxon>
    </lineage>
</organism>
<evidence type="ECO:0000313" key="1">
    <source>
        <dbReference type="EMBL" id="MBE8717572.1"/>
    </source>
</evidence>
<keyword evidence="2" id="KW-1185">Reference proteome</keyword>
<dbReference type="RefSeq" id="WP_193909486.1">
    <property type="nucleotide sequence ID" value="NZ_PRDL01000001.1"/>
</dbReference>
<dbReference type="EMBL" id="PRDL01000001">
    <property type="protein sequence ID" value="MBE8717572.1"/>
    <property type="molecule type" value="Genomic_DNA"/>
</dbReference>
<reference evidence="1" key="1">
    <citation type="submission" date="2018-07" db="EMBL/GenBank/DDBJ databases">
        <title>Genome assembly of strain Ka43.</title>
        <authorList>
            <person name="Kukolya J."/>
            <person name="Nagy I."/>
            <person name="Horvath B."/>
            <person name="Toth A."/>
        </authorList>
    </citation>
    <scope>NUCLEOTIDE SEQUENCE</scope>
    <source>
        <strain evidence="1">KB43</strain>
    </source>
</reference>
<gene>
    <name evidence="1" type="ORF">C4F51_10260</name>
</gene>
<dbReference type="AlphaFoldDB" id="A0A928V6J5"/>